<organism evidence="4 5">
    <name type="scientific">Polaribacter marinivivus</name>
    <dbReference type="NCBI Taxonomy" id="1524260"/>
    <lineage>
        <taxon>Bacteria</taxon>
        <taxon>Pseudomonadati</taxon>
        <taxon>Bacteroidota</taxon>
        <taxon>Flavobacteriia</taxon>
        <taxon>Flavobacteriales</taxon>
        <taxon>Flavobacteriaceae</taxon>
    </lineage>
</organism>
<comment type="caution">
    <text evidence="4">The sequence shown here is derived from an EMBL/GenBank/DDBJ whole genome shotgun (WGS) entry which is preliminary data.</text>
</comment>
<evidence type="ECO:0000256" key="1">
    <source>
        <dbReference type="SAM" id="Coils"/>
    </source>
</evidence>
<sequence length="276" mass="31233">MKTVLKIFIISLFIYACNDSKNIGLKAFDDSNTVINGLVSSSENVDEVVVTGSAIKSKSASFKTEKKLIKNGNISFETDDLEKTKANITALINKYGGYISSDSQNFYGNTKSINLNVRIPAQHFDSILSGISKNVTNFDNKDIRIYDVTEQFLDLETRLKNKKELEKKYLDILKKAKSVKDILDVERELGKLREDIESAEGRLKYLQNQVAFSTLNINFYKSDSNTVGFGSKIKDGFANGFENLKSFFIGLINVWPFVIIFIVLLIFIRKRLKKNT</sequence>
<feature type="transmembrane region" description="Helical" evidence="2">
    <location>
        <begin position="247"/>
        <end position="268"/>
    </location>
</feature>
<keyword evidence="5" id="KW-1185">Reference proteome</keyword>
<dbReference type="Proteomes" id="UP001595826">
    <property type="component" value="Unassembled WGS sequence"/>
</dbReference>
<evidence type="ECO:0000256" key="2">
    <source>
        <dbReference type="SAM" id="Phobius"/>
    </source>
</evidence>
<dbReference type="Pfam" id="PF14257">
    <property type="entry name" value="DUF4349"/>
    <property type="match status" value="1"/>
</dbReference>
<reference evidence="5" key="1">
    <citation type="journal article" date="2019" name="Int. J. Syst. Evol. Microbiol.">
        <title>The Global Catalogue of Microorganisms (GCM) 10K type strain sequencing project: providing services to taxonomists for standard genome sequencing and annotation.</title>
        <authorList>
            <consortium name="The Broad Institute Genomics Platform"/>
            <consortium name="The Broad Institute Genome Sequencing Center for Infectious Disease"/>
            <person name="Wu L."/>
            <person name="Ma J."/>
        </authorList>
    </citation>
    <scope>NUCLEOTIDE SEQUENCE [LARGE SCALE GENOMIC DNA]</scope>
    <source>
        <strain evidence="5">CECT 8655</strain>
    </source>
</reference>
<dbReference type="InterPro" id="IPR025645">
    <property type="entry name" value="DUF4349"/>
</dbReference>
<feature type="coiled-coil region" evidence="1">
    <location>
        <begin position="182"/>
        <end position="209"/>
    </location>
</feature>
<keyword evidence="2" id="KW-1133">Transmembrane helix</keyword>
<feature type="domain" description="DUF4349" evidence="3">
    <location>
        <begin position="67"/>
        <end position="268"/>
    </location>
</feature>
<keyword evidence="1" id="KW-0175">Coiled coil</keyword>
<evidence type="ECO:0000313" key="4">
    <source>
        <dbReference type="EMBL" id="MFC4269574.1"/>
    </source>
</evidence>
<name>A0ABV8RB03_9FLAO</name>
<gene>
    <name evidence="4" type="ORF">ACFOWD_11705</name>
</gene>
<dbReference type="PROSITE" id="PS51257">
    <property type="entry name" value="PROKAR_LIPOPROTEIN"/>
    <property type="match status" value="1"/>
</dbReference>
<dbReference type="RefSeq" id="WP_377410762.1">
    <property type="nucleotide sequence ID" value="NZ_JBHSCY010000002.1"/>
</dbReference>
<evidence type="ECO:0000259" key="3">
    <source>
        <dbReference type="Pfam" id="PF14257"/>
    </source>
</evidence>
<protein>
    <submittedName>
        <fullName evidence="4">DUF4349 domain-containing protein</fullName>
    </submittedName>
</protein>
<keyword evidence="2" id="KW-0812">Transmembrane</keyword>
<dbReference type="EMBL" id="JBHSCY010000002">
    <property type="protein sequence ID" value="MFC4269574.1"/>
    <property type="molecule type" value="Genomic_DNA"/>
</dbReference>
<accession>A0ABV8RB03</accession>
<proteinExistence type="predicted"/>
<evidence type="ECO:0000313" key="5">
    <source>
        <dbReference type="Proteomes" id="UP001595826"/>
    </source>
</evidence>
<keyword evidence="2" id="KW-0472">Membrane</keyword>